<protein>
    <submittedName>
        <fullName evidence="6">Integrase</fullName>
    </submittedName>
</protein>
<dbReference type="InterPro" id="IPR004107">
    <property type="entry name" value="Integrase_SAM-like_N"/>
</dbReference>
<keyword evidence="2" id="KW-0229">DNA integration</keyword>
<dbReference type="InterPro" id="IPR050808">
    <property type="entry name" value="Phage_Integrase"/>
</dbReference>
<gene>
    <name evidence="6" type="ORF">BCR24_15580</name>
</gene>
<evidence type="ECO:0000256" key="2">
    <source>
        <dbReference type="ARBA" id="ARBA00022908"/>
    </source>
</evidence>
<dbReference type="Gene3D" id="1.10.443.10">
    <property type="entry name" value="Intergrase catalytic core"/>
    <property type="match status" value="1"/>
</dbReference>
<dbReference type="STRING" id="1131292.BCR24_15580"/>
<dbReference type="AlphaFoldDB" id="A0A1E5HBW1"/>
<organism evidence="6 7">
    <name type="scientific">Enterococcus ureilyticus</name>
    <dbReference type="NCBI Taxonomy" id="1131292"/>
    <lineage>
        <taxon>Bacteria</taxon>
        <taxon>Bacillati</taxon>
        <taxon>Bacillota</taxon>
        <taxon>Bacilli</taxon>
        <taxon>Lactobacillales</taxon>
        <taxon>Enterococcaceae</taxon>
        <taxon>Enterococcus</taxon>
    </lineage>
</organism>
<dbReference type="InterPro" id="IPR011010">
    <property type="entry name" value="DNA_brk_join_enz"/>
</dbReference>
<evidence type="ECO:0000256" key="3">
    <source>
        <dbReference type="ARBA" id="ARBA00023125"/>
    </source>
</evidence>
<name>A0A1E5HBW1_9ENTE</name>
<dbReference type="EMBL" id="MIKC01000017">
    <property type="protein sequence ID" value="OEG22439.1"/>
    <property type="molecule type" value="Genomic_DNA"/>
</dbReference>
<dbReference type="Proteomes" id="UP000094469">
    <property type="component" value="Unassembled WGS sequence"/>
</dbReference>
<reference evidence="7" key="1">
    <citation type="submission" date="2016-09" db="EMBL/GenBank/DDBJ databases">
        <authorList>
            <person name="Gulvik C.A."/>
        </authorList>
    </citation>
    <scope>NUCLEOTIDE SEQUENCE [LARGE SCALE GENOMIC DNA]</scope>
    <source>
        <strain evidence="7">LMG 26676</strain>
    </source>
</reference>
<evidence type="ECO:0000313" key="7">
    <source>
        <dbReference type="Proteomes" id="UP000094469"/>
    </source>
</evidence>
<dbReference type="GO" id="GO:0006310">
    <property type="term" value="P:DNA recombination"/>
    <property type="evidence" value="ECO:0007669"/>
    <property type="project" value="UniProtKB-KW"/>
</dbReference>
<keyword evidence="7" id="KW-1185">Reference proteome</keyword>
<dbReference type="OrthoDB" id="9803188at2"/>
<dbReference type="CDD" id="cd01189">
    <property type="entry name" value="INT_ICEBs1_C_like"/>
    <property type="match status" value="1"/>
</dbReference>
<evidence type="ECO:0000256" key="1">
    <source>
        <dbReference type="ARBA" id="ARBA00008857"/>
    </source>
</evidence>
<feature type="domain" description="Tyr recombinase" evidence="5">
    <location>
        <begin position="174"/>
        <end position="382"/>
    </location>
</feature>
<dbReference type="Gene3D" id="1.10.150.130">
    <property type="match status" value="1"/>
</dbReference>
<sequence>MATINSYIKKDGTKAYLFQAYLGVDPITGKEKRTTRRNFTTRKEAQLALAKLVVETEKNGLYEKSTKVETFKALYDLWFEQHKKDIKPTTEQRIKIYFDNHILKKLGRMKLLKITPLYCQKLLNDWADSLATYKQMRIYVSMVFKYGILIGAIHDNPMERTIVPKRKNTTNKEESDSYYTKEELQEFFSCLEQLRDTRAYTFFRVLAFVGLRKGEAMALTWNDIDFDNNLMAINKTLAELKSGKPIIQDTKTESSNRVVQMDSKTCSILKEYKNHIIKEKFALGIRDENFNNNVVFSNSVFYRENQYLYKAYPNNVLERVKRHFPNMKIIKVHDFRKTNASLLFESGASIKDVSQRLGHKSTKITTDIYIKVTKAKQNETAEKFSEYMAF</sequence>
<dbReference type="RefSeq" id="WP_069640153.1">
    <property type="nucleotide sequence ID" value="NZ_JAFBEZ010000020.1"/>
</dbReference>
<dbReference type="PROSITE" id="PS51898">
    <property type="entry name" value="TYR_RECOMBINASE"/>
    <property type="match status" value="1"/>
</dbReference>
<evidence type="ECO:0000313" key="6">
    <source>
        <dbReference type="EMBL" id="OEG22439.1"/>
    </source>
</evidence>
<dbReference type="PANTHER" id="PTHR30629">
    <property type="entry name" value="PROPHAGE INTEGRASE"/>
    <property type="match status" value="1"/>
</dbReference>
<comment type="similarity">
    <text evidence="1">Belongs to the 'phage' integrase family.</text>
</comment>
<dbReference type="GO" id="GO:0015074">
    <property type="term" value="P:DNA integration"/>
    <property type="evidence" value="ECO:0007669"/>
    <property type="project" value="UniProtKB-KW"/>
</dbReference>
<dbReference type="InterPro" id="IPR013762">
    <property type="entry name" value="Integrase-like_cat_sf"/>
</dbReference>
<dbReference type="SUPFAM" id="SSF56349">
    <property type="entry name" value="DNA breaking-rejoining enzymes"/>
    <property type="match status" value="1"/>
</dbReference>
<dbReference type="GO" id="GO:0003677">
    <property type="term" value="F:DNA binding"/>
    <property type="evidence" value="ECO:0007669"/>
    <property type="project" value="UniProtKB-KW"/>
</dbReference>
<dbReference type="Pfam" id="PF14659">
    <property type="entry name" value="Phage_int_SAM_3"/>
    <property type="match status" value="1"/>
</dbReference>
<keyword evidence="3" id="KW-0238">DNA-binding</keyword>
<evidence type="ECO:0000256" key="4">
    <source>
        <dbReference type="ARBA" id="ARBA00023172"/>
    </source>
</evidence>
<dbReference type="InterPro" id="IPR028259">
    <property type="entry name" value="AP2-like_int_N"/>
</dbReference>
<keyword evidence="4" id="KW-0233">DNA recombination</keyword>
<dbReference type="PANTHER" id="PTHR30629:SF2">
    <property type="entry name" value="PROPHAGE INTEGRASE INTS-RELATED"/>
    <property type="match status" value="1"/>
</dbReference>
<comment type="caution">
    <text evidence="6">The sequence shown here is derived from an EMBL/GenBank/DDBJ whole genome shotgun (WGS) entry which is preliminary data.</text>
</comment>
<dbReference type="InterPro" id="IPR002104">
    <property type="entry name" value="Integrase_catalytic"/>
</dbReference>
<dbReference type="Pfam" id="PF14657">
    <property type="entry name" value="Arm-DNA-bind_4"/>
    <property type="match status" value="1"/>
</dbReference>
<dbReference type="InterPro" id="IPR010998">
    <property type="entry name" value="Integrase_recombinase_N"/>
</dbReference>
<accession>A0A1E5HBW1</accession>
<proteinExistence type="inferred from homology"/>
<dbReference type="Pfam" id="PF00589">
    <property type="entry name" value="Phage_integrase"/>
    <property type="match status" value="1"/>
</dbReference>
<evidence type="ECO:0000259" key="5">
    <source>
        <dbReference type="PROSITE" id="PS51898"/>
    </source>
</evidence>